<feature type="transmembrane region" description="Helical" evidence="7">
    <location>
        <begin position="142"/>
        <end position="162"/>
    </location>
</feature>
<feature type="transmembrane region" description="Helical" evidence="7">
    <location>
        <begin position="84"/>
        <end position="103"/>
    </location>
</feature>
<dbReference type="Pfam" id="PF07690">
    <property type="entry name" value="MFS_1"/>
    <property type="match status" value="1"/>
</dbReference>
<reference evidence="9 10" key="1">
    <citation type="submission" date="2023-05" db="EMBL/GenBank/DDBJ databases">
        <title>Lithophilousrod everest ZFBP1038 complete genpme.</title>
        <authorList>
            <person name="Tian M."/>
        </authorList>
    </citation>
    <scope>NUCLEOTIDE SEQUENCE [LARGE SCALE GENOMIC DNA]</scope>
    <source>
        <strain evidence="9 10">ZFBP1038</strain>
    </source>
</reference>
<evidence type="ECO:0000256" key="3">
    <source>
        <dbReference type="ARBA" id="ARBA00022475"/>
    </source>
</evidence>
<evidence type="ECO:0000259" key="8">
    <source>
        <dbReference type="PROSITE" id="PS50850"/>
    </source>
</evidence>
<dbReference type="InterPro" id="IPR036259">
    <property type="entry name" value="MFS_trans_sf"/>
</dbReference>
<sequence>MTNAQQATKAAGVREWSGLAVLALPTLLLSLDITVLHLGVPHISAALEPTSTQLLWIVDIYGFVIAGLLVTMGSLGDRIGRRKLLLIGAVAFGAASVAAAFSTTAEMLIVSRALMGIAGATLMPSTLALISNMFRDGQQRGLAIGIWATMFSAGIALGPIVGGAMLEHFWWGSVFLLGVPVMILLIAAGPALLPEFRDATAGLPDVPSVLLAIGTMFAVTFGIKEAASHGLTWVAAGSVVLGLMLGVAFVRRQDRVANPLLDLGLFGNRYFRVALAVLFISTAAVGGIYLFLTQYFQLVAGRSPLVSGLLLLPAAVALIIASLAAPILARRFPPGLVVSAALAISAAGYVVVAQVDGNADMPLAVLGFVLVYAGGGPVTALGTNLVLGAAPPEKAGAASALSETSTELGVSLGVAVLGSVGAIIYRLGMSGAPSEQIRETLAGAISQGTPAIVSDAITAFSNGFNAAAWICAGLLAFSSLLAALSLGRTRGSGGDTDTPVGAQITTL</sequence>
<dbReference type="RefSeq" id="WP_349638548.1">
    <property type="nucleotide sequence ID" value="NZ_CP090958.1"/>
</dbReference>
<keyword evidence="10" id="KW-1185">Reference proteome</keyword>
<dbReference type="EMBL" id="CP090958">
    <property type="protein sequence ID" value="WGW11757.1"/>
    <property type="molecule type" value="Genomic_DNA"/>
</dbReference>
<feature type="transmembrane region" description="Helical" evidence="7">
    <location>
        <begin position="19"/>
        <end position="40"/>
    </location>
</feature>
<accession>A0ABY8QS35</accession>
<feature type="transmembrane region" description="Helical" evidence="7">
    <location>
        <begin position="168"/>
        <end position="193"/>
    </location>
</feature>
<feature type="domain" description="Major facilitator superfamily (MFS) profile" evidence="8">
    <location>
        <begin position="18"/>
        <end position="490"/>
    </location>
</feature>
<dbReference type="Proteomes" id="UP001209083">
    <property type="component" value="Chromosome"/>
</dbReference>
<evidence type="ECO:0000256" key="5">
    <source>
        <dbReference type="ARBA" id="ARBA00022989"/>
    </source>
</evidence>
<dbReference type="CDD" id="cd17321">
    <property type="entry name" value="MFS_MMR_MDR_like"/>
    <property type="match status" value="1"/>
</dbReference>
<dbReference type="InterPro" id="IPR020846">
    <property type="entry name" value="MFS_dom"/>
</dbReference>
<feature type="transmembrane region" description="Helical" evidence="7">
    <location>
        <begin position="408"/>
        <end position="428"/>
    </location>
</feature>
<evidence type="ECO:0000256" key="7">
    <source>
        <dbReference type="SAM" id="Phobius"/>
    </source>
</evidence>
<keyword evidence="6 7" id="KW-0472">Membrane</keyword>
<keyword evidence="2" id="KW-0813">Transport</keyword>
<feature type="transmembrane region" description="Helical" evidence="7">
    <location>
        <begin position="230"/>
        <end position="250"/>
    </location>
</feature>
<dbReference type="InterPro" id="IPR011701">
    <property type="entry name" value="MFS"/>
</dbReference>
<evidence type="ECO:0000256" key="1">
    <source>
        <dbReference type="ARBA" id="ARBA00004651"/>
    </source>
</evidence>
<dbReference type="PANTHER" id="PTHR42718:SF47">
    <property type="entry name" value="METHYL VIOLOGEN RESISTANCE PROTEIN SMVA"/>
    <property type="match status" value="1"/>
</dbReference>
<feature type="transmembrane region" description="Helical" evidence="7">
    <location>
        <begin position="336"/>
        <end position="355"/>
    </location>
</feature>
<comment type="subcellular location">
    <subcellularLocation>
        <location evidence="1">Cell membrane</location>
        <topology evidence="1">Multi-pass membrane protein</topology>
    </subcellularLocation>
</comment>
<evidence type="ECO:0000313" key="10">
    <source>
        <dbReference type="Proteomes" id="UP001209083"/>
    </source>
</evidence>
<protein>
    <submittedName>
        <fullName evidence="9">MFS transporter</fullName>
    </submittedName>
</protein>
<dbReference type="PRINTS" id="PR01036">
    <property type="entry name" value="TCRTETB"/>
</dbReference>
<dbReference type="PROSITE" id="PS50850">
    <property type="entry name" value="MFS"/>
    <property type="match status" value="1"/>
</dbReference>
<evidence type="ECO:0000256" key="4">
    <source>
        <dbReference type="ARBA" id="ARBA00022692"/>
    </source>
</evidence>
<evidence type="ECO:0000256" key="2">
    <source>
        <dbReference type="ARBA" id="ARBA00022448"/>
    </source>
</evidence>
<feature type="transmembrane region" description="Helical" evidence="7">
    <location>
        <begin position="52"/>
        <end position="72"/>
    </location>
</feature>
<gene>
    <name evidence="9" type="ORF">LWF01_16940</name>
</gene>
<evidence type="ECO:0000256" key="6">
    <source>
        <dbReference type="ARBA" id="ARBA00023136"/>
    </source>
</evidence>
<dbReference type="SUPFAM" id="SSF103473">
    <property type="entry name" value="MFS general substrate transporter"/>
    <property type="match status" value="1"/>
</dbReference>
<dbReference type="Gene3D" id="1.20.1250.20">
    <property type="entry name" value="MFS general substrate transporter like domains"/>
    <property type="match status" value="1"/>
</dbReference>
<dbReference type="PANTHER" id="PTHR42718">
    <property type="entry name" value="MAJOR FACILITATOR SUPERFAMILY MULTIDRUG TRANSPORTER MFSC"/>
    <property type="match status" value="1"/>
</dbReference>
<feature type="transmembrane region" description="Helical" evidence="7">
    <location>
        <begin position="466"/>
        <end position="486"/>
    </location>
</feature>
<keyword evidence="4 7" id="KW-0812">Transmembrane</keyword>
<keyword evidence="5 7" id="KW-1133">Transmembrane helix</keyword>
<keyword evidence="3" id="KW-1003">Cell membrane</keyword>
<feature type="transmembrane region" description="Helical" evidence="7">
    <location>
        <begin position="270"/>
        <end position="292"/>
    </location>
</feature>
<feature type="transmembrane region" description="Helical" evidence="7">
    <location>
        <begin position="361"/>
        <end position="387"/>
    </location>
</feature>
<organism evidence="9 10">
    <name type="scientific">Saxibacter everestensis</name>
    <dbReference type="NCBI Taxonomy" id="2909229"/>
    <lineage>
        <taxon>Bacteria</taxon>
        <taxon>Bacillati</taxon>
        <taxon>Actinomycetota</taxon>
        <taxon>Actinomycetes</taxon>
        <taxon>Micrococcales</taxon>
        <taxon>Brevibacteriaceae</taxon>
        <taxon>Saxibacter</taxon>
    </lineage>
</organism>
<dbReference type="Gene3D" id="1.20.1720.10">
    <property type="entry name" value="Multidrug resistance protein D"/>
    <property type="match status" value="1"/>
</dbReference>
<proteinExistence type="predicted"/>
<feature type="transmembrane region" description="Helical" evidence="7">
    <location>
        <begin position="304"/>
        <end position="329"/>
    </location>
</feature>
<name>A0ABY8QS35_9MICO</name>
<feature type="transmembrane region" description="Helical" evidence="7">
    <location>
        <begin position="205"/>
        <end position="224"/>
    </location>
</feature>
<feature type="transmembrane region" description="Helical" evidence="7">
    <location>
        <begin position="109"/>
        <end position="130"/>
    </location>
</feature>
<evidence type="ECO:0000313" key="9">
    <source>
        <dbReference type="EMBL" id="WGW11757.1"/>
    </source>
</evidence>